<dbReference type="EMBL" id="AABYWZ010000027">
    <property type="protein sequence ID" value="EAJ5682138.1"/>
    <property type="molecule type" value="Genomic_DNA"/>
</dbReference>
<dbReference type="AlphaFoldDB" id="A0A5L4QNV0"/>
<proteinExistence type="predicted"/>
<reference evidence="4 5" key="1">
    <citation type="submission" date="2018-05" db="EMBL/GenBank/DDBJ databases">
        <authorList>
            <consortium name="PulseNet: The National Subtyping Network for Foodborne Disease Surveillance"/>
            <person name="Tarr C.L."/>
            <person name="Trees E."/>
            <person name="Katz L.S."/>
            <person name="Carleton-Romer H.A."/>
            <person name="Stroika S."/>
            <person name="Kucerova Z."/>
            <person name="Roache K.F."/>
            <person name="Sabol A.L."/>
            <person name="Besser J."/>
            <person name="Gerner-Smidt P."/>
        </authorList>
    </citation>
    <scope>NUCLEOTIDE SEQUENCE [LARGE SCALE GENOMIC DNA]</scope>
    <source>
        <strain evidence="2 4">1988D-2602</strain>
        <strain evidence="3 5">2016D-0268</strain>
    </source>
</reference>
<feature type="compositionally biased region" description="Polar residues" evidence="1">
    <location>
        <begin position="20"/>
        <end position="32"/>
    </location>
</feature>
<dbReference type="RefSeq" id="WP_240390130.1">
    <property type="nucleotide sequence ID" value="NZ_JAJUKO010000008.1"/>
</dbReference>
<name>A0A5L4QNV0_CAMLA</name>
<comment type="caution">
    <text evidence="2">The sequence shown here is derived from an EMBL/GenBank/DDBJ whole genome shotgun (WGS) entry which is preliminary data.</text>
</comment>
<dbReference type="Proteomes" id="UP000533324">
    <property type="component" value="Unassembled WGS sequence"/>
</dbReference>
<accession>A0A5L4QNV0</accession>
<organism evidence="2 4">
    <name type="scientific">Campylobacter lari</name>
    <dbReference type="NCBI Taxonomy" id="201"/>
    <lineage>
        <taxon>Bacteria</taxon>
        <taxon>Pseudomonadati</taxon>
        <taxon>Campylobacterota</taxon>
        <taxon>Epsilonproteobacteria</taxon>
        <taxon>Campylobacterales</taxon>
        <taxon>Campylobacteraceae</taxon>
        <taxon>Campylobacter</taxon>
    </lineage>
</organism>
<evidence type="ECO:0000313" key="2">
    <source>
        <dbReference type="EMBL" id="EAJ1254992.1"/>
    </source>
</evidence>
<evidence type="ECO:0000313" key="3">
    <source>
        <dbReference type="EMBL" id="EAJ5682138.1"/>
    </source>
</evidence>
<feature type="region of interest" description="Disordered" evidence="1">
    <location>
        <begin position="1"/>
        <end position="34"/>
    </location>
</feature>
<protein>
    <submittedName>
        <fullName evidence="2">Uncharacterized protein</fullName>
    </submittedName>
</protein>
<feature type="compositionally biased region" description="Polar residues" evidence="1">
    <location>
        <begin position="1"/>
        <end position="11"/>
    </location>
</feature>
<evidence type="ECO:0000313" key="4">
    <source>
        <dbReference type="Proteomes" id="UP000533324"/>
    </source>
</evidence>
<sequence length="74" mass="8293">MAFKKNTNVNLDSFIEGATGETSAQKTPTQSGRIKRDKKLLVGFTSEEYERLSSMAEQMGMDKGAFIRFKVLNN</sequence>
<dbReference type="Proteomes" id="UP000556298">
    <property type="component" value="Unassembled WGS sequence"/>
</dbReference>
<dbReference type="EMBL" id="AABVCV010000014">
    <property type="protein sequence ID" value="EAJ1254992.1"/>
    <property type="molecule type" value="Genomic_DNA"/>
</dbReference>
<gene>
    <name evidence="2" type="ORF">A0Y59_07400</name>
    <name evidence="3" type="ORF">BXA13_07445</name>
</gene>
<evidence type="ECO:0000256" key="1">
    <source>
        <dbReference type="SAM" id="MobiDB-lite"/>
    </source>
</evidence>
<evidence type="ECO:0000313" key="5">
    <source>
        <dbReference type="Proteomes" id="UP000556298"/>
    </source>
</evidence>